<organism evidence="2 3">
    <name type="scientific">Wickerhamomyces mucosus</name>
    <dbReference type="NCBI Taxonomy" id="1378264"/>
    <lineage>
        <taxon>Eukaryota</taxon>
        <taxon>Fungi</taxon>
        <taxon>Dikarya</taxon>
        <taxon>Ascomycota</taxon>
        <taxon>Saccharomycotina</taxon>
        <taxon>Saccharomycetes</taxon>
        <taxon>Phaffomycetales</taxon>
        <taxon>Wickerhamomycetaceae</taxon>
        <taxon>Wickerhamomyces</taxon>
    </lineage>
</organism>
<dbReference type="AlphaFoldDB" id="A0A9P8PP64"/>
<dbReference type="InterPro" id="IPR019734">
    <property type="entry name" value="TPR_rpt"/>
</dbReference>
<evidence type="ECO:0000313" key="2">
    <source>
        <dbReference type="EMBL" id="KAH3674789.1"/>
    </source>
</evidence>
<protein>
    <submittedName>
        <fullName evidence="2">Uncharacterized protein</fullName>
    </submittedName>
</protein>
<keyword evidence="3" id="KW-1185">Reference proteome</keyword>
<accession>A0A9P8PP64</accession>
<proteinExistence type="predicted"/>
<comment type="caution">
    <text evidence="2">The sequence shown here is derived from an EMBL/GenBank/DDBJ whole genome shotgun (WGS) entry which is preliminary data.</text>
</comment>
<gene>
    <name evidence="2" type="ORF">WICMUC_002992</name>
</gene>
<keyword evidence="1" id="KW-0802">TPR repeat</keyword>
<evidence type="ECO:0000256" key="1">
    <source>
        <dbReference type="PROSITE-ProRule" id="PRU00339"/>
    </source>
</evidence>
<dbReference type="EMBL" id="JAEUBF010000796">
    <property type="protein sequence ID" value="KAH3674789.1"/>
    <property type="molecule type" value="Genomic_DNA"/>
</dbReference>
<dbReference type="Proteomes" id="UP000769528">
    <property type="component" value="Unassembled WGS sequence"/>
</dbReference>
<dbReference type="OrthoDB" id="1658288at2759"/>
<dbReference type="PROSITE" id="PS50005">
    <property type="entry name" value="TPR"/>
    <property type="match status" value="1"/>
</dbReference>
<sequence>MSRVLFDLDSRHSYNKLYPAYETIYKTLDNSNDAQIPKYINSSDLMIMKKALENIRIITNTANRNLVDLENELVERAAELGNNDAVSILAFEAILDNDRDSSDKIHAKKLIAQLLKIKHPLTTKMSGDLCLKNSLSEQAEDFYQKFLELEKDTFLSSEVYTILGKLYFEKPELIQSKQFFTKAIRTGPLDKVVTAHYYLGQIYAQDDLLKSRYHFELCASQGFKESFQQLGFMELNYFKNVTKAKEWFKLGVELQDLNCIIGLFDCFIRLKEWRNAYRSSQQLEGNLDESSLKHFKESREKTIKLLAENYMPPKKQFQAIEEYSRGNLSKPNMKQENDRWSI</sequence>
<evidence type="ECO:0000313" key="3">
    <source>
        <dbReference type="Proteomes" id="UP000769528"/>
    </source>
</evidence>
<dbReference type="SUPFAM" id="SSF81901">
    <property type="entry name" value="HCP-like"/>
    <property type="match status" value="2"/>
</dbReference>
<dbReference type="Gene3D" id="1.25.40.10">
    <property type="entry name" value="Tetratricopeptide repeat domain"/>
    <property type="match status" value="1"/>
</dbReference>
<dbReference type="InterPro" id="IPR011990">
    <property type="entry name" value="TPR-like_helical_dom_sf"/>
</dbReference>
<reference evidence="2" key="1">
    <citation type="journal article" date="2021" name="Open Biol.">
        <title>Shared evolutionary footprints suggest mitochondrial oxidative damage underlies multiple complex I losses in fungi.</title>
        <authorList>
            <person name="Schikora-Tamarit M.A."/>
            <person name="Marcet-Houben M."/>
            <person name="Nosek J."/>
            <person name="Gabaldon T."/>
        </authorList>
    </citation>
    <scope>NUCLEOTIDE SEQUENCE</scope>
    <source>
        <strain evidence="2">CBS6341</strain>
    </source>
</reference>
<feature type="repeat" description="TPR" evidence="1">
    <location>
        <begin position="157"/>
        <end position="190"/>
    </location>
</feature>
<name>A0A9P8PP64_9ASCO</name>
<reference evidence="2" key="2">
    <citation type="submission" date="2021-01" db="EMBL/GenBank/DDBJ databases">
        <authorList>
            <person name="Schikora-Tamarit M.A."/>
        </authorList>
    </citation>
    <scope>NUCLEOTIDE SEQUENCE</scope>
    <source>
        <strain evidence="2">CBS6341</strain>
    </source>
</reference>